<organism evidence="1 2">
    <name type="scientific">Planktothrix tepida PCC 9214</name>
    <dbReference type="NCBI Taxonomy" id="671072"/>
    <lineage>
        <taxon>Bacteria</taxon>
        <taxon>Bacillati</taxon>
        <taxon>Cyanobacteriota</taxon>
        <taxon>Cyanophyceae</taxon>
        <taxon>Oscillatoriophycideae</taxon>
        <taxon>Oscillatoriales</taxon>
        <taxon>Microcoleaceae</taxon>
        <taxon>Planktothrix</taxon>
    </lineage>
</organism>
<dbReference type="OrthoDB" id="487334at2"/>
<gene>
    <name evidence="1" type="ORF">PL9214430259</name>
</gene>
<protein>
    <recommendedName>
        <fullName evidence="3">DUF3143 domain-containing protein</fullName>
    </recommendedName>
</protein>
<dbReference type="InterPro" id="IPR021489">
    <property type="entry name" value="DUF3143"/>
</dbReference>
<proteinExistence type="predicted"/>
<dbReference type="Proteomes" id="UP000184315">
    <property type="component" value="Unassembled WGS sequence"/>
</dbReference>
<evidence type="ECO:0000313" key="2">
    <source>
        <dbReference type="Proteomes" id="UP000184315"/>
    </source>
</evidence>
<accession>A0A1J1LIF5</accession>
<dbReference type="STRING" id="671072.PL9214430259"/>
<dbReference type="EMBL" id="CZDF01000148">
    <property type="protein sequence ID" value="CUR32287.1"/>
    <property type="molecule type" value="Genomic_DNA"/>
</dbReference>
<evidence type="ECO:0008006" key="3">
    <source>
        <dbReference type="Google" id="ProtNLM"/>
    </source>
</evidence>
<keyword evidence="2" id="KW-1185">Reference proteome</keyword>
<dbReference type="AlphaFoldDB" id="A0A1J1LIF5"/>
<name>A0A1J1LIF5_9CYAN</name>
<reference evidence="2" key="1">
    <citation type="submission" date="2015-10" db="EMBL/GenBank/DDBJ databases">
        <authorList>
            <person name="Regsiter A."/>
            <person name="william w."/>
        </authorList>
    </citation>
    <scope>NUCLEOTIDE SEQUENCE [LARGE SCALE GENOMIC DNA]</scope>
</reference>
<dbReference type="PANTHER" id="PTHR35765:SF2">
    <property type="entry name" value="OS05G0569200 PROTEIN"/>
    <property type="match status" value="1"/>
</dbReference>
<dbReference type="PANTHER" id="PTHR35765">
    <property type="entry name" value="OS05G0569200 PROTEIN"/>
    <property type="match status" value="1"/>
</dbReference>
<sequence length="90" mass="10398">MTLPSSDTPLYNHPLPDIENWLRSHGGEQNSKELHYWRIKNPNWTADLWLDVDQITVRYIGAANNGQDIQRSFKYSLSRRDLEAAIFGGP</sequence>
<dbReference type="RefSeq" id="WP_072719025.1">
    <property type="nucleotide sequence ID" value="NZ_LN889796.1"/>
</dbReference>
<evidence type="ECO:0000313" key="1">
    <source>
        <dbReference type="EMBL" id="CUR32287.1"/>
    </source>
</evidence>
<dbReference type="Pfam" id="PF11341">
    <property type="entry name" value="DUF3143"/>
    <property type="match status" value="1"/>
</dbReference>